<dbReference type="AlphaFoldDB" id="A0A6M2DU80"/>
<sequence>MIRIFIILLAFQPSFGENNIYDFDNTTCQERIESFADTVSKFTKCSIVNARPITFCENCVVDYVNSVNEHKDILSLSDANGTCRSQWIDLDRLQLVESGYQNVVQLWDRGHCKKCFDWMDNATHPNLSNKTQTFTKLYIETMYCINKYNKTDIRNNSLLEDNLNQKLVCIKCKQKYIDINNLYESMKRIDEDICMDIVDLMNKTRDIWSSNLQCWEKGNNVQLAFYLSSAFVGTLPIFFYTGIKLYNRNT</sequence>
<keyword evidence="1" id="KW-0472">Membrane</keyword>
<evidence type="ECO:0000256" key="2">
    <source>
        <dbReference type="SAM" id="SignalP"/>
    </source>
</evidence>
<reference evidence="3" key="1">
    <citation type="submission" date="2020-03" db="EMBL/GenBank/DDBJ databases">
        <title>Transcriptomic Profiling of the Digestive Tract of the Rat Flea, Xenopsylla cheopis, Following Blood Feeding and Infection with Yersinia pestis.</title>
        <authorList>
            <person name="Bland D.M."/>
            <person name="Martens C.A."/>
            <person name="Virtaneva K."/>
            <person name="Kanakabandi K."/>
            <person name="Long D."/>
            <person name="Rosenke R."/>
            <person name="Saturday G.A."/>
            <person name="Hoyt F.H."/>
            <person name="Bruno D.P."/>
            <person name="Ribeiro J.M.C."/>
            <person name="Hinnebusch J."/>
        </authorList>
    </citation>
    <scope>NUCLEOTIDE SEQUENCE</scope>
</reference>
<dbReference type="Pfam" id="PF09777">
    <property type="entry name" value="OSTMP1"/>
    <property type="match status" value="1"/>
</dbReference>
<accession>A0A6M2DU80</accession>
<dbReference type="PANTHER" id="PTHR15644">
    <property type="entry name" value="OSTEOPETROSIS ASSOCIATED TRANSMEMBRANE PROTEIN 1"/>
    <property type="match status" value="1"/>
</dbReference>
<evidence type="ECO:0000256" key="1">
    <source>
        <dbReference type="SAM" id="Phobius"/>
    </source>
</evidence>
<dbReference type="GO" id="GO:0005829">
    <property type="term" value="C:cytosol"/>
    <property type="evidence" value="ECO:0007669"/>
    <property type="project" value="TreeGrafter"/>
</dbReference>
<feature type="signal peptide" evidence="2">
    <location>
        <begin position="1"/>
        <end position="16"/>
    </location>
</feature>
<proteinExistence type="predicted"/>
<keyword evidence="2" id="KW-0732">Signal</keyword>
<keyword evidence="1" id="KW-1133">Transmembrane helix</keyword>
<keyword evidence="1 3" id="KW-0812">Transmembrane</keyword>
<protein>
    <submittedName>
        <fullName evidence="3">Putative osteopetrosis-associated transmembrane protein 1</fullName>
    </submittedName>
</protein>
<feature type="transmembrane region" description="Helical" evidence="1">
    <location>
        <begin position="223"/>
        <end position="243"/>
    </location>
</feature>
<name>A0A6M2DU80_XENCH</name>
<dbReference type="PANTHER" id="PTHR15644:SF2">
    <property type="entry name" value="OSTEOPETROSIS-ASSOCIATED TRANSMEMBRANE PROTEIN 1"/>
    <property type="match status" value="1"/>
</dbReference>
<organism evidence="3">
    <name type="scientific">Xenopsylla cheopis</name>
    <name type="common">Oriental rat flea</name>
    <name type="synonym">Pulex cheopis</name>
    <dbReference type="NCBI Taxonomy" id="163159"/>
    <lineage>
        <taxon>Eukaryota</taxon>
        <taxon>Metazoa</taxon>
        <taxon>Ecdysozoa</taxon>
        <taxon>Arthropoda</taxon>
        <taxon>Hexapoda</taxon>
        <taxon>Insecta</taxon>
        <taxon>Pterygota</taxon>
        <taxon>Neoptera</taxon>
        <taxon>Endopterygota</taxon>
        <taxon>Siphonaptera</taxon>
        <taxon>Pulicidae</taxon>
        <taxon>Xenopsyllinae</taxon>
        <taxon>Xenopsylla</taxon>
    </lineage>
</organism>
<feature type="chain" id="PRO_5026974315" evidence="2">
    <location>
        <begin position="17"/>
        <end position="250"/>
    </location>
</feature>
<dbReference type="EMBL" id="GIIL01006179">
    <property type="protein sequence ID" value="NOV49905.1"/>
    <property type="molecule type" value="Transcribed_RNA"/>
</dbReference>
<dbReference type="InterPro" id="IPR019172">
    <property type="entry name" value="Osteopetrosis-assoc_TM_1"/>
</dbReference>
<evidence type="ECO:0000313" key="3">
    <source>
        <dbReference type="EMBL" id="NOV49905.1"/>
    </source>
</evidence>